<dbReference type="InterPro" id="IPR051013">
    <property type="entry name" value="MBL_superfamily_lactonases"/>
</dbReference>
<keyword evidence="8" id="KW-1185">Reference proteome</keyword>
<reference evidence="7 8" key="1">
    <citation type="submission" date="2016-11" db="EMBL/GenBank/DDBJ databases">
        <title>Study of marine rhodopsin-containing bacteria.</title>
        <authorList>
            <person name="Yoshizawa S."/>
            <person name="Kumagai Y."/>
            <person name="Kogure K."/>
        </authorList>
    </citation>
    <scope>NUCLEOTIDE SEQUENCE [LARGE SCALE GENOMIC DNA]</scope>
    <source>
        <strain evidence="7 8">SG-29</strain>
    </source>
</reference>
<dbReference type="AlphaFoldDB" id="A0A259TWE9"/>
<sequence>MTTPLSRRAALKGLGAFGVAAALPTAARAATSDTPPTAADHHTVSAHTFAVGGATVTVIRDAGFVLPLSAVGTNVAPEAVTALLESHGLPTDGVPTDVSVLLIRAGEETVLVDTGTGGGDLMGTMRALGIAPEAVTRVAISHFHGDHIGGLAPGGTPAFPNASVHFPAPEMAFLDAAAGDNEGASAAKAALQSASNVQTYADGDELVPGFTAVAAHGHTPGHMAFVLASGEARLMIVSDAVAHPAAFFAHPEWLFGFDMDAQAATTRRQLLGRAADERVHLFASHMPFPGIGRVGRDGGGFRFTPAPYAA</sequence>
<evidence type="ECO:0000256" key="3">
    <source>
        <dbReference type="ARBA" id="ARBA00022801"/>
    </source>
</evidence>
<dbReference type="PROSITE" id="PS51318">
    <property type="entry name" value="TAT"/>
    <property type="match status" value="1"/>
</dbReference>
<dbReference type="InterPro" id="IPR001279">
    <property type="entry name" value="Metallo-B-lactamas"/>
</dbReference>
<evidence type="ECO:0000313" key="8">
    <source>
        <dbReference type="Proteomes" id="UP000216446"/>
    </source>
</evidence>
<dbReference type="InParanoid" id="A0A259TWE9"/>
<keyword evidence="2" id="KW-0479">Metal-binding</keyword>
<dbReference type="Proteomes" id="UP000216446">
    <property type="component" value="Unassembled WGS sequence"/>
</dbReference>
<evidence type="ECO:0000313" key="7">
    <source>
        <dbReference type="EMBL" id="OZC02073.1"/>
    </source>
</evidence>
<evidence type="ECO:0000256" key="5">
    <source>
        <dbReference type="SAM" id="SignalP"/>
    </source>
</evidence>
<comment type="similarity">
    <text evidence="1">Belongs to the metallo-beta-lactamase superfamily.</text>
</comment>
<dbReference type="InterPro" id="IPR036866">
    <property type="entry name" value="RibonucZ/Hydroxyglut_hydro"/>
</dbReference>
<keyword evidence="5" id="KW-0732">Signal</keyword>
<name>A0A259TWE9_9BACT</name>
<dbReference type="PANTHER" id="PTHR42978:SF6">
    <property type="entry name" value="QUORUM-QUENCHING LACTONASE YTNP-RELATED"/>
    <property type="match status" value="1"/>
</dbReference>
<dbReference type="PANTHER" id="PTHR42978">
    <property type="entry name" value="QUORUM-QUENCHING LACTONASE YTNP-RELATED-RELATED"/>
    <property type="match status" value="1"/>
</dbReference>
<dbReference type="GO" id="GO:0046872">
    <property type="term" value="F:metal ion binding"/>
    <property type="evidence" value="ECO:0007669"/>
    <property type="project" value="UniProtKB-KW"/>
</dbReference>
<proteinExistence type="inferred from homology"/>
<dbReference type="RefSeq" id="WP_094545933.1">
    <property type="nucleotide sequence ID" value="NZ_MQWB01000001.1"/>
</dbReference>
<organism evidence="7 8">
    <name type="scientific">Rubricoccus marinus</name>
    <dbReference type="NCBI Taxonomy" id="716817"/>
    <lineage>
        <taxon>Bacteria</taxon>
        <taxon>Pseudomonadati</taxon>
        <taxon>Rhodothermota</taxon>
        <taxon>Rhodothermia</taxon>
        <taxon>Rhodothermales</taxon>
        <taxon>Rubricoccaceae</taxon>
        <taxon>Rubricoccus</taxon>
    </lineage>
</organism>
<dbReference type="GO" id="GO:0016787">
    <property type="term" value="F:hydrolase activity"/>
    <property type="evidence" value="ECO:0007669"/>
    <property type="project" value="UniProtKB-KW"/>
</dbReference>
<accession>A0A259TWE9</accession>
<keyword evidence="4" id="KW-0862">Zinc</keyword>
<dbReference type="CDD" id="cd07720">
    <property type="entry name" value="OPHC2-like_MBL-fold"/>
    <property type="match status" value="1"/>
</dbReference>
<dbReference type="InterPro" id="IPR006311">
    <property type="entry name" value="TAT_signal"/>
</dbReference>
<evidence type="ECO:0000256" key="1">
    <source>
        <dbReference type="ARBA" id="ARBA00007749"/>
    </source>
</evidence>
<keyword evidence="3" id="KW-0378">Hydrolase</keyword>
<dbReference type="SMART" id="SM00849">
    <property type="entry name" value="Lactamase_B"/>
    <property type="match status" value="1"/>
</dbReference>
<dbReference type="SUPFAM" id="SSF56281">
    <property type="entry name" value="Metallo-hydrolase/oxidoreductase"/>
    <property type="match status" value="1"/>
</dbReference>
<gene>
    <name evidence="7" type="ORF">BSZ36_03185</name>
</gene>
<dbReference type="OrthoDB" id="9802897at2"/>
<evidence type="ECO:0000259" key="6">
    <source>
        <dbReference type="SMART" id="SM00849"/>
    </source>
</evidence>
<feature type="domain" description="Metallo-beta-lactamase" evidence="6">
    <location>
        <begin position="97"/>
        <end position="285"/>
    </location>
</feature>
<comment type="caution">
    <text evidence="7">The sequence shown here is derived from an EMBL/GenBank/DDBJ whole genome shotgun (WGS) entry which is preliminary data.</text>
</comment>
<feature type="signal peptide" evidence="5">
    <location>
        <begin position="1"/>
        <end position="29"/>
    </location>
</feature>
<feature type="chain" id="PRO_5013170024" description="Metallo-beta-lactamase domain-containing protein" evidence="5">
    <location>
        <begin position="30"/>
        <end position="310"/>
    </location>
</feature>
<evidence type="ECO:0000256" key="4">
    <source>
        <dbReference type="ARBA" id="ARBA00022833"/>
    </source>
</evidence>
<dbReference type="Pfam" id="PF00753">
    <property type="entry name" value="Lactamase_B"/>
    <property type="match status" value="1"/>
</dbReference>
<protein>
    <recommendedName>
        <fullName evidence="6">Metallo-beta-lactamase domain-containing protein</fullName>
    </recommendedName>
</protein>
<dbReference type="Gene3D" id="3.60.15.10">
    <property type="entry name" value="Ribonuclease Z/Hydroxyacylglutathione hydrolase-like"/>
    <property type="match status" value="1"/>
</dbReference>
<evidence type="ECO:0000256" key="2">
    <source>
        <dbReference type="ARBA" id="ARBA00022723"/>
    </source>
</evidence>
<dbReference type="EMBL" id="MQWB01000001">
    <property type="protein sequence ID" value="OZC02073.1"/>
    <property type="molecule type" value="Genomic_DNA"/>
</dbReference>